<proteinExistence type="predicted"/>
<dbReference type="GO" id="GO:0030313">
    <property type="term" value="C:cell envelope"/>
    <property type="evidence" value="ECO:0007669"/>
    <property type="project" value="UniProtKB-SubCell"/>
</dbReference>
<dbReference type="InterPro" id="IPR013378">
    <property type="entry name" value="InlB-like_B-rpt"/>
</dbReference>
<dbReference type="InterPro" id="IPR032675">
    <property type="entry name" value="LRR_dom_sf"/>
</dbReference>
<accession>A0A5Y9DLU7</accession>
<dbReference type="InterPro" id="IPR050328">
    <property type="entry name" value="Dev_Immune_Receptor"/>
</dbReference>
<dbReference type="InterPro" id="IPR011889">
    <property type="entry name" value="Liste_lipo_26"/>
</dbReference>
<dbReference type="SUPFAM" id="SSF52047">
    <property type="entry name" value="RNI-like"/>
    <property type="match status" value="1"/>
</dbReference>
<name>A0A5Y9DLU7_LISMN</name>
<protein>
    <submittedName>
        <fullName evidence="3">BspA family leucine-rich repeat surface protein</fullName>
    </submittedName>
</protein>
<dbReference type="Gene3D" id="2.60.40.4270">
    <property type="entry name" value="Listeria-Bacteroides repeat domain"/>
    <property type="match status" value="1"/>
</dbReference>
<comment type="caution">
    <text evidence="3">The sequence shown here is derived from an EMBL/GenBank/DDBJ whole genome shotgun (WGS) entry which is preliminary data.</text>
</comment>
<evidence type="ECO:0000256" key="1">
    <source>
        <dbReference type="ARBA" id="ARBA00004196"/>
    </source>
</evidence>
<comment type="subcellular location">
    <subcellularLocation>
        <location evidence="1">Cell envelope</location>
    </subcellularLocation>
</comment>
<reference evidence="3" key="1">
    <citation type="submission" date="2019-08" db="EMBL/GenBank/DDBJ databases">
        <authorList>
            <consortium name="GenomeTrakr network: Whole genome sequencing for foodborne pathogen traceback"/>
        </authorList>
    </citation>
    <scope>NUCLEOTIDE SEQUENCE</scope>
    <source>
        <strain evidence="3">AG19-0288</strain>
    </source>
</reference>
<keyword evidence="2" id="KW-0732">Signal</keyword>
<dbReference type="NCBIfam" id="TIGR02543">
    <property type="entry name" value="List_Bact_rpt"/>
    <property type="match status" value="1"/>
</dbReference>
<dbReference type="PROSITE" id="PS51257">
    <property type="entry name" value="PROKAR_LIPOPROTEIN"/>
    <property type="match status" value="1"/>
</dbReference>
<dbReference type="NCBIfam" id="TIGR02167">
    <property type="entry name" value="Liste_lipo_26"/>
    <property type="match status" value="8"/>
</dbReference>
<dbReference type="InterPro" id="IPR042229">
    <property type="entry name" value="Listeria/Bacterioides_rpt_sf"/>
</dbReference>
<evidence type="ECO:0000313" key="3">
    <source>
        <dbReference type="EMBL" id="ECQ6722585.1"/>
    </source>
</evidence>
<organism evidence="3">
    <name type="scientific">Listeria monocytogenes</name>
    <dbReference type="NCBI Taxonomy" id="1639"/>
    <lineage>
        <taxon>Bacteria</taxon>
        <taxon>Bacillati</taxon>
        <taxon>Bacillota</taxon>
        <taxon>Bacilli</taxon>
        <taxon>Bacillales</taxon>
        <taxon>Listeriaceae</taxon>
        <taxon>Listeria</taxon>
    </lineage>
</organism>
<dbReference type="EMBL" id="AAKCDQ010000001">
    <property type="protein sequence ID" value="ECQ6722585.1"/>
    <property type="molecule type" value="Genomic_DNA"/>
</dbReference>
<sequence>MKKLSMRVILIVTIIFIACGSTNVSIAQERDTINKLPEVELGSLYTSNLITEEVAQDKPAEVENLEEAPTTDDSDLTVVNSGDFWTIYHNTANGEYSLHMFGNVPSSKPTAWNSYLNRIKHIEIEEATLTGNFSSYFRNNVFTVLESVRIERSNLSRVTSFALAFYGSGIEKVIIRDNNYPTAPSLLTTEGMFKNCSNLMEVDLSGLDTSAVTTMWDMFNSCRALEELDVSHFDTSSVTNMSYMFYDNRNLEVLDVSNLDTSSVTNMYAMFENCTSLEELDVSNFDTSSVTSMYRVFNGCEKLKKLDVSNFDTSSATAMVQMFRNCSALEKLDVSNFNTSLVTDMRAMFAGCTSLEALDVSNFDTSSVTNMAAMFSDNEKLEKLDLSTFDTSSVTNMGTMFKNCTALKSLFLDNFTHAASSTDMFTGTTSLSYLFVSHNVSNFNGLENTNWYDEKNWVQFETLSQLQTYHRKQSEPTGYRKGAFLSLTMDAMGGQFEDAEEQKVQNKFSGEYWEEVIPVKEGHYFDGWYLNQDCTNKFDFSLPADASITIYAKWIENYTVIIPASISLNETSELKVEGINRGDKNLSVGLNRTATSISESNKLTLTNTADTTVRCLAPLSWDGAETNPEKAILTLAPGSEITEGDAVMDIEAPEDIQAGKYTGNLVFSIKYE</sequence>
<dbReference type="Gene3D" id="3.80.10.10">
    <property type="entry name" value="Ribonuclease Inhibitor"/>
    <property type="match status" value="2"/>
</dbReference>
<dbReference type="InterPro" id="IPR005046">
    <property type="entry name" value="DUF285"/>
</dbReference>
<dbReference type="AlphaFoldDB" id="A0A5Y9DLU7"/>
<dbReference type="PANTHER" id="PTHR24373:SF275">
    <property type="entry name" value="TIR DOMAIN-CONTAINING PROTEIN"/>
    <property type="match status" value="1"/>
</dbReference>
<evidence type="ECO:0000256" key="2">
    <source>
        <dbReference type="ARBA" id="ARBA00022729"/>
    </source>
</evidence>
<dbReference type="PANTHER" id="PTHR24373">
    <property type="entry name" value="SLIT RELATED LEUCINE-RICH REPEAT NEURONAL PROTEIN"/>
    <property type="match status" value="1"/>
</dbReference>
<gene>
    <name evidence="3" type="ORF">FZ622_06595</name>
</gene>
<dbReference type="Pfam" id="PF09479">
    <property type="entry name" value="Flg_new"/>
    <property type="match status" value="1"/>
</dbReference>
<dbReference type="Pfam" id="PF03382">
    <property type="entry name" value="DUF285"/>
    <property type="match status" value="2"/>
</dbReference>